<dbReference type="Gene3D" id="3.30.420.10">
    <property type="entry name" value="Ribonuclease H-like superfamily/Ribonuclease H"/>
    <property type="match status" value="1"/>
</dbReference>
<comment type="caution">
    <text evidence="2">The sequence shown here is derived from an EMBL/GenBank/DDBJ whole genome shotgun (WGS) entry which is preliminary data.</text>
</comment>
<feature type="non-terminal residue" evidence="2">
    <location>
        <position position="254"/>
    </location>
</feature>
<dbReference type="Proteomes" id="UP000574390">
    <property type="component" value="Unassembled WGS sequence"/>
</dbReference>
<dbReference type="PANTHER" id="PTHR47326:SF1">
    <property type="entry name" value="HTH PSQ-TYPE DOMAIN-CONTAINING PROTEIN"/>
    <property type="match status" value="1"/>
</dbReference>
<reference evidence="2 3" key="1">
    <citation type="submission" date="2020-04" db="EMBL/GenBank/DDBJ databases">
        <title>Perkinsus olseni comparative genomics.</title>
        <authorList>
            <person name="Bogema D.R."/>
        </authorList>
    </citation>
    <scope>NUCLEOTIDE SEQUENCE [LARGE SCALE GENOMIC DNA]</scope>
    <source>
        <strain evidence="2">ATCC PRA-205</strain>
    </source>
</reference>
<proteinExistence type="predicted"/>
<organism evidence="2 3">
    <name type="scientific">Perkinsus olseni</name>
    <name type="common">Perkinsus atlanticus</name>
    <dbReference type="NCBI Taxonomy" id="32597"/>
    <lineage>
        <taxon>Eukaryota</taxon>
        <taxon>Sar</taxon>
        <taxon>Alveolata</taxon>
        <taxon>Perkinsozoa</taxon>
        <taxon>Perkinsea</taxon>
        <taxon>Perkinsida</taxon>
        <taxon>Perkinsidae</taxon>
        <taxon>Perkinsus</taxon>
    </lineage>
</organism>
<evidence type="ECO:0000259" key="1">
    <source>
        <dbReference type="Pfam" id="PF13358"/>
    </source>
</evidence>
<accession>A0A7J6SDC6</accession>
<dbReference type="InterPro" id="IPR036397">
    <property type="entry name" value="RNaseH_sf"/>
</dbReference>
<feature type="non-terminal residue" evidence="2">
    <location>
        <position position="1"/>
    </location>
</feature>
<dbReference type="Pfam" id="PF13358">
    <property type="entry name" value="DDE_3"/>
    <property type="match status" value="1"/>
</dbReference>
<dbReference type="PANTHER" id="PTHR47326">
    <property type="entry name" value="TRANSPOSABLE ELEMENT TC3 TRANSPOSASE-LIKE PROTEIN"/>
    <property type="match status" value="1"/>
</dbReference>
<dbReference type="AlphaFoldDB" id="A0A7J6SDC6"/>
<gene>
    <name evidence="2" type="ORF">FOZ62_010181</name>
</gene>
<feature type="domain" description="Tc1-like transposase DDE" evidence="1">
    <location>
        <begin position="58"/>
        <end position="215"/>
    </location>
</feature>
<evidence type="ECO:0000313" key="3">
    <source>
        <dbReference type="Proteomes" id="UP000574390"/>
    </source>
</evidence>
<name>A0A7J6SDC6_PEROL</name>
<dbReference type="GO" id="GO:0003676">
    <property type="term" value="F:nucleic acid binding"/>
    <property type="evidence" value="ECO:0007669"/>
    <property type="project" value="InterPro"/>
</dbReference>
<dbReference type="EMBL" id="JABANM010015516">
    <property type="protein sequence ID" value="KAF4730939.1"/>
    <property type="molecule type" value="Genomic_DNA"/>
</dbReference>
<protein>
    <recommendedName>
        <fullName evidence="1">Tc1-like transposase DDE domain-containing protein</fullName>
    </recommendedName>
</protein>
<dbReference type="InterPro" id="IPR038717">
    <property type="entry name" value="Tc1-like_DDE_dom"/>
</dbReference>
<evidence type="ECO:0000313" key="2">
    <source>
        <dbReference type="EMBL" id="KAF4730939.1"/>
    </source>
</evidence>
<sequence length="254" mass="29024">RIFDEAGVTPKGKTTRNKVLEEIGKVVKPRPRPSLTQKHKKDRLDWARANLKRDFSTVIWTDEARATLDGPDNWATGWILNGSTTPVRVRRQQGGGGVMIWAAIVGDQLIGPTRVPNGVKLNSQEYTKLLTSSFLPWYRSRSASVKRKLIWMHDNAPAHNSHHTRDFLAKKGFKDQKLMTWPACSPDLNPIEHLWSIIKRRVYADGRQYGTAEELWKAIEEVSKNISREEVQKLTQSVDSRLERVLTCRGGYIE</sequence>